<evidence type="ECO:0000313" key="1">
    <source>
        <dbReference type="EMBL" id="KAF0330583.1"/>
    </source>
</evidence>
<feature type="non-terminal residue" evidence="1">
    <location>
        <position position="1"/>
    </location>
</feature>
<dbReference type="OrthoDB" id="5230394at2759"/>
<sequence>SQVTTALLRSSLRLVISQGPSTQNIFVKHVQTRLVESPVSFPRMHALLGDDGGLSRSFLDYLNWNRCLFSAKLPKQSLPK</sequence>
<gene>
    <name evidence="1" type="ORF">GQ607_001987</name>
</gene>
<proteinExistence type="predicted"/>
<name>A0A8H3WM59_9PEZI</name>
<organism evidence="1 2">
    <name type="scientific">Colletotrichum asianum</name>
    <dbReference type="NCBI Taxonomy" id="702518"/>
    <lineage>
        <taxon>Eukaryota</taxon>
        <taxon>Fungi</taxon>
        <taxon>Dikarya</taxon>
        <taxon>Ascomycota</taxon>
        <taxon>Pezizomycotina</taxon>
        <taxon>Sordariomycetes</taxon>
        <taxon>Hypocreomycetidae</taxon>
        <taxon>Glomerellales</taxon>
        <taxon>Glomerellaceae</taxon>
        <taxon>Colletotrichum</taxon>
        <taxon>Colletotrichum gloeosporioides species complex</taxon>
    </lineage>
</organism>
<dbReference type="Proteomes" id="UP000434172">
    <property type="component" value="Unassembled WGS sequence"/>
</dbReference>
<protein>
    <submittedName>
        <fullName evidence="1">Uncharacterized protein</fullName>
    </submittedName>
</protein>
<reference evidence="1 2" key="1">
    <citation type="submission" date="2019-12" db="EMBL/GenBank/DDBJ databases">
        <title>A genome sequence resource for the geographically widespread anthracnose pathogen Colletotrichum asianum.</title>
        <authorList>
            <person name="Meng Y."/>
        </authorList>
    </citation>
    <scope>NUCLEOTIDE SEQUENCE [LARGE SCALE GENOMIC DNA]</scope>
    <source>
        <strain evidence="1 2">ICMP 18580</strain>
    </source>
</reference>
<accession>A0A8H3WM59</accession>
<comment type="caution">
    <text evidence="1">The sequence shown here is derived from an EMBL/GenBank/DDBJ whole genome shotgun (WGS) entry which is preliminary data.</text>
</comment>
<dbReference type="AlphaFoldDB" id="A0A8H3WM59"/>
<keyword evidence="2" id="KW-1185">Reference proteome</keyword>
<dbReference type="EMBL" id="WOWK01000006">
    <property type="protein sequence ID" value="KAF0330583.1"/>
    <property type="molecule type" value="Genomic_DNA"/>
</dbReference>
<evidence type="ECO:0000313" key="2">
    <source>
        <dbReference type="Proteomes" id="UP000434172"/>
    </source>
</evidence>